<evidence type="ECO:0000256" key="5">
    <source>
        <dbReference type="ARBA" id="ARBA00022741"/>
    </source>
</evidence>
<dbReference type="AlphaFoldDB" id="A7IB46"/>
<keyword evidence="5" id="KW-0547">Nucleotide-binding</keyword>
<dbReference type="SUPFAM" id="SSF53448">
    <property type="entry name" value="Nucleotide-diphospho-sugar transferases"/>
    <property type="match status" value="1"/>
</dbReference>
<dbReference type="GO" id="GO:0016853">
    <property type="term" value="F:isomerase activity"/>
    <property type="evidence" value="ECO:0007669"/>
    <property type="project" value="UniProtKB-KW"/>
</dbReference>
<dbReference type="InterPro" id="IPR005835">
    <property type="entry name" value="NTP_transferase_dom"/>
</dbReference>
<evidence type="ECO:0000256" key="2">
    <source>
        <dbReference type="ARBA" id="ARBA00012387"/>
    </source>
</evidence>
<dbReference type="KEGG" id="mbn:Mboo_2443"/>
<gene>
    <name evidence="12" type="ordered locus">Mboo_2443</name>
</gene>
<dbReference type="InterPro" id="IPR029044">
    <property type="entry name" value="Nucleotide-diphossugar_trans"/>
</dbReference>
<dbReference type="InterPro" id="IPR051161">
    <property type="entry name" value="Mannose-6P_isomerase_type2"/>
</dbReference>
<dbReference type="Pfam" id="PF22640">
    <property type="entry name" value="ManC_GMP_beta-helix"/>
    <property type="match status" value="1"/>
</dbReference>
<accession>A7IB46</accession>
<evidence type="ECO:0000313" key="12">
    <source>
        <dbReference type="EMBL" id="ABS56957.1"/>
    </source>
</evidence>
<dbReference type="PANTHER" id="PTHR46390:SF1">
    <property type="entry name" value="MANNOSE-1-PHOSPHATE GUANYLYLTRANSFERASE"/>
    <property type="match status" value="1"/>
</dbReference>
<dbReference type="CDD" id="cd02213">
    <property type="entry name" value="cupin_PMI_typeII_C"/>
    <property type="match status" value="1"/>
</dbReference>
<comment type="similarity">
    <text evidence="1 8">Belongs to the mannose-6-phosphate isomerase type 2 family.</text>
</comment>
<sequence>MKTIILAGGVGTRLWPLSREYFPKQFIPMDGKSLFQKTCERAEKFSKEDEIWVVTNEIHQYLVRNQMEELGYTVPKEHILAEPEQKNTLPAIAWAMQQIRAEEKSATAVVFPSDHLLGNDASGQIQAAEPLAKNCLVTFGVRPTSPHTGYGYIRPGKALPPGFAVEEFREKPDEKTAAGYVKKGYLWNSGIFLLSVPVFFGELKKYQPRLAAAFGGSTVPEYGELDTISIDYGLLEPSKKVAVVPLDTEWSDLGTFAALYAIKTHDGEGNVGKAEYLAARDNYVDAPGGKRVGLIGVDNLVVVDTADALLVCDNRHTEKVKDLVGRLKKQNDPVTLFHRQVHRPWGAYTILEDSKNYKIKRITVKPGQKLSLQLHHHRSEHWVVVSGTAEVELNGETKLLRQGESTFVRSGIRHRLENPGVIPLEIIEVQLGEYLEEDDIVRFEDDYGRS</sequence>
<feature type="domain" description="Mannose-6-phosphate isomerase type II C-terminal" evidence="10">
    <location>
        <begin position="335"/>
        <end position="445"/>
    </location>
</feature>
<organism evidence="12 13">
    <name type="scientific">Methanoregula boonei (strain DSM 21154 / JCM 14090 / 6A8)</name>
    <dbReference type="NCBI Taxonomy" id="456442"/>
    <lineage>
        <taxon>Archaea</taxon>
        <taxon>Methanobacteriati</taxon>
        <taxon>Methanobacteriota</taxon>
        <taxon>Stenosarchaea group</taxon>
        <taxon>Methanomicrobia</taxon>
        <taxon>Methanomicrobiales</taxon>
        <taxon>Methanoregulaceae</taxon>
        <taxon>Methanoregula</taxon>
    </lineage>
</organism>
<dbReference type="STRING" id="456442.Mboo_2443"/>
<dbReference type="Pfam" id="PF01050">
    <property type="entry name" value="MannoseP_isomer"/>
    <property type="match status" value="1"/>
</dbReference>
<proteinExistence type="inferred from homology"/>
<dbReference type="SUPFAM" id="SSF51182">
    <property type="entry name" value="RmlC-like cupins"/>
    <property type="match status" value="1"/>
</dbReference>
<dbReference type="EMBL" id="CP000780">
    <property type="protein sequence ID" value="ABS56957.1"/>
    <property type="molecule type" value="Genomic_DNA"/>
</dbReference>
<dbReference type="InterPro" id="IPR049577">
    <property type="entry name" value="GMPP_N"/>
</dbReference>
<evidence type="ECO:0000259" key="9">
    <source>
        <dbReference type="Pfam" id="PF00483"/>
    </source>
</evidence>
<keyword evidence="4 12" id="KW-0548">Nucleotidyltransferase</keyword>
<dbReference type="GO" id="GO:0009298">
    <property type="term" value="P:GDP-mannose biosynthetic process"/>
    <property type="evidence" value="ECO:0007669"/>
    <property type="project" value="TreeGrafter"/>
</dbReference>
<dbReference type="Proteomes" id="UP000002408">
    <property type="component" value="Chromosome"/>
</dbReference>
<keyword evidence="12" id="KW-0413">Isomerase</keyword>
<evidence type="ECO:0000256" key="8">
    <source>
        <dbReference type="RuleBase" id="RU004190"/>
    </source>
</evidence>
<evidence type="ECO:0000256" key="6">
    <source>
        <dbReference type="ARBA" id="ARBA00023134"/>
    </source>
</evidence>
<dbReference type="Gene3D" id="2.60.120.10">
    <property type="entry name" value="Jelly Rolls"/>
    <property type="match status" value="1"/>
</dbReference>
<dbReference type="InterPro" id="IPR054566">
    <property type="entry name" value="ManC/GMP-like_b-helix"/>
</dbReference>
<evidence type="ECO:0000256" key="3">
    <source>
        <dbReference type="ARBA" id="ARBA00022679"/>
    </source>
</evidence>
<evidence type="ECO:0000259" key="11">
    <source>
        <dbReference type="Pfam" id="PF22640"/>
    </source>
</evidence>
<dbReference type="GeneID" id="5412003"/>
<reference evidence="13" key="1">
    <citation type="journal article" date="2015" name="Microbiology">
        <title>Genome of Methanoregula boonei 6A8 reveals adaptations to oligotrophic peatland environments.</title>
        <authorList>
            <person name="Braeuer S."/>
            <person name="Cadillo-Quiroz H."/>
            <person name="Kyrpides N."/>
            <person name="Woyke T."/>
            <person name="Goodwin L."/>
            <person name="Detter C."/>
            <person name="Podell S."/>
            <person name="Yavitt J.B."/>
            <person name="Zinder S.H."/>
        </authorList>
    </citation>
    <scope>NUCLEOTIDE SEQUENCE [LARGE SCALE GENOMIC DNA]</scope>
    <source>
        <strain evidence="13">DSM 21154 / JCM 14090 / 6A8</strain>
    </source>
</reference>
<evidence type="ECO:0000313" key="13">
    <source>
        <dbReference type="Proteomes" id="UP000002408"/>
    </source>
</evidence>
<dbReference type="Pfam" id="PF00483">
    <property type="entry name" value="NTP_transferase"/>
    <property type="match status" value="1"/>
</dbReference>
<dbReference type="FunFam" id="2.60.120.10:FF:000032">
    <property type="entry name" value="Mannose-1-phosphate guanylyltransferase/mannose-6-phosphate isomerase"/>
    <property type="match status" value="1"/>
</dbReference>
<feature type="domain" description="MannoseP isomerase/GMP-like beta-helix" evidence="11">
    <location>
        <begin position="290"/>
        <end position="327"/>
    </location>
</feature>
<protein>
    <recommendedName>
        <fullName evidence="2">mannose-1-phosphate guanylyltransferase</fullName>
        <ecNumber evidence="2">2.7.7.13</ecNumber>
    </recommendedName>
</protein>
<dbReference type="Gene3D" id="3.90.550.10">
    <property type="entry name" value="Spore Coat Polysaccharide Biosynthesis Protein SpsA, Chain A"/>
    <property type="match status" value="1"/>
</dbReference>
<dbReference type="InterPro" id="IPR006375">
    <property type="entry name" value="Man1P_GuaTrfase/Man6P_Isoase"/>
</dbReference>
<comment type="catalytic activity">
    <reaction evidence="7">
        <text>alpha-D-mannose 1-phosphate + GTP + H(+) = GDP-alpha-D-mannose + diphosphate</text>
        <dbReference type="Rhea" id="RHEA:15229"/>
        <dbReference type="ChEBI" id="CHEBI:15378"/>
        <dbReference type="ChEBI" id="CHEBI:33019"/>
        <dbReference type="ChEBI" id="CHEBI:37565"/>
        <dbReference type="ChEBI" id="CHEBI:57527"/>
        <dbReference type="ChEBI" id="CHEBI:58409"/>
        <dbReference type="EC" id="2.7.7.13"/>
    </reaction>
</comment>
<dbReference type="GO" id="GO:0004475">
    <property type="term" value="F:mannose-1-phosphate guanylyltransferase (GTP) activity"/>
    <property type="evidence" value="ECO:0007669"/>
    <property type="project" value="UniProtKB-EC"/>
</dbReference>
<dbReference type="eggNOG" id="arCOG02427">
    <property type="taxonomic scope" value="Archaea"/>
</dbReference>
<name>A7IB46_METB6</name>
<dbReference type="OrthoDB" id="5825at2157"/>
<dbReference type="InterPro" id="IPR001538">
    <property type="entry name" value="Man6P_isomerase-2_C"/>
</dbReference>
<dbReference type="NCBIfam" id="TIGR01479">
    <property type="entry name" value="GMP_PMI"/>
    <property type="match status" value="1"/>
</dbReference>
<dbReference type="InterPro" id="IPR011051">
    <property type="entry name" value="RmlC_Cupin_sf"/>
</dbReference>
<keyword evidence="6" id="KW-0342">GTP-binding</keyword>
<dbReference type="CDD" id="cd02509">
    <property type="entry name" value="GDP-M1P_Guanylyltransferase"/>
    <property type="match status" value="1"/>
</dbReference>
<dbReference type="GO" id="GO:0000271">
    <property type="term" value="P:polysaccharide biosynthetic process"/>
    <property type="evidence" value="ECO:0007669"/>
    <property type="project" value="InterPro"/>
</dbReference>
<evidence type="ECO:0000256" key="4">
    <source>
        <dbReference type="ARBA" id="ARBA00022695"/>
    </source>
</evidence>
<evidence type="ECO:0000256" key="1">
    <source>
        <dbReference type="ARBA" id="ARBA00006115"/>
    </source>
</evidence>
<evidence type="ECO:0000259" key="10">
    <source>
        <dbReference type="Pfam" id="PF01050"/>
    </source>
</evidence>
<keyword evidence="13" id="KW-1185">Reference proteome</keyword>
<dbReference type="InterPro" id="IPR014710">
    <property type="entry name" value="RmlC-like_jellyroll"/>
</dbReference>
<feature type="domain" description="Nucleotidyl transferase" evidence="9">
    <location>
        <begin position="2"/>
        <end position="265"/>
    </location>
</feature>
<dbReference type="HOGENOM" id="CLU_035527_1_0_2"/>
<evidence type="ECO:0000256" key="7">
    <source>
        <dbReference type="ARBA" id="ARBA00047343"/>
    </source>
</evidence>
<dbReference type="EC" id="2.7.7.13" evidence="2"/>
<dbReference type="PANTHER" id="PTHR46390">
    <property type="entry name" value="MANNOSE-1-PHOSPHATE GUANYLYLTRANSFERASE"/>
    <property type="match status" value="1"/>
</dbReference>
<dbReference type="RefSeq" id="WP_012108020.1">
    <property type="nucleotide sequence ID" value="NC_009712.1"/>
</dbReference>
<keyword evidence="3 12" id="KW-0808">Transferase</keyword>
<dbReference type="GO" id="GO:0005525">
    <property type="term" value="F:GTP binding"/>
    <property type="evidence" value="ECO:0007669"/>
    <property type="project" value="UniProtKB-KW"/>
</dbReference>